<name>A0A330H6C8_9HYPH</name>
<reference evidence="1 2" key="2">
    <citation type="submission" date="2018-07" db="EMBL/GenBank/DDBJ databases">
        <title>Diversity of Mesorhizobium strains in Brazil.</title>
        <authorList>
            <person name="Helene L.C.F."/>
            <person name="Dall'Agnol R."/>
            <person name="Delamuta J.R.M."/>
            <person name="Hungria M."/>
        </authorList>
    </citation>
    <scope>NUCLEOTIDE SEQUENCE [LARGE SCALE GENOMIC DNA]</scope>
    <source>
        <strain evidence="1 2">AC99b</strain>
    </source>
</reference>
<sequence>MRVQSMPRMDEVFTLDEVAAALRMTRRGVLKIAKRHGLCMVHGREVTFTESDVEGIKQAMRPAAKQPLPAVAVRSQVEGRVGKVKSASPKLRNLFLQRSTKPWAKKLLKEEFGE</sequence>
<gene>
    <name evidence="1" type="ORF">DPM33_32925</name>
</gene>
<accession>A0A330H6C8</accession>
<reference evidence="2" key="1">
    <citation type="submission" date="2018-06" db="EMBL/GenBank/DDBJ databases">
        <authorList>
            <person name="Helene L.C."/>
            <person name="Dall'Agnol R."/>
            <person name="Delamuta J.R."/>
            <person name="Hungria M."/>
        </authorList>
    </citation>
    <scope>NUCLEOTIDE SEQUENCE [LARGE SCALE GENOMIC DNA]</scope>
    <source>
        <strain evidence="2">AC99b</strain>
    </source>
</reference>
<evidence type="ECO:0000313" key="2">
    <source>
        <dbReference type="Proteomes" id="UP000251558"/>
    </source>
</evidence>
<dbReference type="Proteomes" id="UP000251558">
    <property type="component" value="Unassembled WGS sequence"/>
</dbReference>
<comment type="caution">
    <text evidence="1">The sequence shown here is derived from an EMBL/GenBank/DDBJ whole genome shotgun (WGS) entry which is preliminary data.</text>
</comment>
<dbReference type="AlphaFoldDB" id="A0A330H6C8"/>
<dbReference type="EMBL" id="QMBP01000027">
    <property type="protein sequence ID" value="RAZ83188.1"/>
    <property type="molecule type" value="Genomic_DNA"/>
</dbReference>
<proteinExistence type="predicted"/>
<keyword evidence="2" id="KW-1185">Reference proteome</keyword>
<protein>
    <recommendedName>
        <fullName evidence="3">Helix-turn-helix domain-containing protein</fullName>
    </recommendedName>
</protein>
<evidence type="ECO:0008006" key="3">
    <source>
        <dbReference type="Google" id="ProtNLM"/>
    </source>
</evidence>
<organism evidence="1 2">
    <name type="scientific">Mesorhizobium hawassense</name>
    <dbReference type="NCBI Taxonomy" id="1209954"/>
    <lineage>
        <taxon>Bacteria</taxon>
        <taxon>Pseudomonadati</taxon>
        <taxon>Pseudomonadota</taxon>
        <taxon>Alphaproteobacteria</taxon>
        <taxon>Hyphomicrobiales</taxon>
        <taxon>Phyllobacteriaceae</taxon>
        <taxon>Mesorhizobium</taxon>
    </lineage>
</organism>
<evidence type="ECO:0000313" key="1">
    <source>
        <dbReference type="EMBL" id="RAZ83188.1"/>
    </source>
</evidence>